<dbReference type="SUPFAM" id="SSF51735">
    <property type="entry name" value="NAD(P)-binding Rossmann-fold domains"/>
    <property type="match status" value="1"/>
</dbReference>
<dbReference type="SUPFAM" id="SSF55347">
    <property type="entry name" value="Glyceraldehyde-3-phosphate dehydrogenase-like, C-terminal domain"/>
    <property type="match status" value="1"/>
</dbReference>
<dbReference type="Pfam" id="PF01408">
    <property type="entry name" value="GFO_IDH_MocA"/>
    <property type="match status" value="1"/>
</dbReference>
<dbReference type="GO" id="GO:0004074">
    <property type="term" value="F:biliverdin reductase [NAD(P)H] activity"/>
    <property type="evidence" value="ECO:0007669"/>
    <property type="project" value="InterPro"/>
</dbReference>
<keyword evidence="5" id="KW-1185">Reference proteome</keyword>
<feature type="domain" description="Biliverdin reductase catalytic" evidence="3">
    <location>
        <begin position="131"/>
        <end position="236"/>
    </location>
</feature>
<dbReference type="GO" id="GO:0008270">
    <property type="term" value="F:zinc ion binding"/>
    <property type="evidence" value="ECO:0007669"/>
    <property type="project" value="InterPro"/>
</dbReference>
<dbReference type="InterPro" id="IPR051450">
    <property type="entry name" value="Gfo/Idh/MocA_Oxidoreductases"/>
</dbReference>
<feature type="domain" description="Gfo/Idh/MocA-like oxidoreductase N-terminal" evidence="2">
    <location>
        <begin position="7"/>
        <end position="118"/>
    </location>
</feature>
<dbReference type="InterPro" id="IPR015249">
    <property type="entry name" value="Biliverdin_Rdtase_cat"/>
</dbReference>
<dbReference type="Pfam" id="PF09166">
    <property type="entry name" value="Biliv-reduc_cat"/>
    <property type="match status" value="1"/>
</dbReference>
<evidence type="ECO:0000256" key="1">
    <source>
        <dbReference type="SAM" id="MobiDB-lite"/>
    </source>
</evidence>
<evidence type="ECO:0000313" key="4">
    <source>
        <dbReference type="EMBL" id="PFX17456.1"/>
    </source>
</evidence>
<dbReference type="OrthoDB" id="2129491at2759"/>
<dbReference type="PANTHER" id="PTHR43377:SF1">
    <property type="entry name" value="BILIVERDIN REDUCTASE A"/>
    <property type="match status" value="1"/>
</dbReference>
<proteinExistence type="predicted"/>
<feature type="region of interest" description="Disordered" evidence="1">
    <location>
        <begin position="218"/>
        <end position="258"/>
    </location>
</feature>
<reference evidence="5" key="1">
    <citation type="journal article" date="2017" name="bioRxiv">
        <title>Comparative analysis of the genomes of Stylophora pistillata and Acropora digitifera provides evidence for extensive differences between species of corals.</title>
        <authorList>
            <person name="Voolstra C.R."/>
            <person name="Li Y."/>
            <person name="Liew Y.J."/>
            <person name="Baumgarten S."/>
            <person name="Zoccola D."/>
            <person name="Flot J.-F."/>
            <person name="Tambutte S."/>
            <person name="Allemand D."/>
            <person name="Aranda M."/>
        </authorList>
    </citation>
    <scope>NUCLEOTIDE SEQUENCE [LARGE SCALE GENOMIC DNA]</scope>
</reference>
<dbReference type="Proteomes" id="UP000225706">
    <property type="component" value="Unassembled WGS sequence"/>
</dbReference>
<organism evidence="4 5">
    <name type="scientific">Stylophora pistillata</name>
    <name type="common">Smooth cauliflower coral</name>
    <dbReference type="NCBI Taxonomy" id="50429"/>
    <lineage>
        <taxon>Eukaryota</taxon>
        <taxon>Metazoa</taxon>
        <taxon>Cnidaria</taxon>
        <taxon>Anthozoa</taxon>
        <taxon>Hexacorallia</taxon>
        <taxon>Scleractinia</taxon>
        <taxon>Astrocoeniina</taxon>
        <taxon>Pocilloporidae</taxon>
        <taxon>Stylophora</taxon>
    </lineage>
</organism>
<evidence type="ECO:0000313" key="5">
    <source>
        <dbReference type="Proteomes" id="UP000225706"/>
    </source>
</evidence>
<protein>
    <submittedName>
        <fullName evidence="4">Biliverdin reductase A</fullName>
    </submittedName>
</protein>
<feature type="compositionally biased region" description="Pro residues" evidence="1">
    <location>
        <begin position="244"/>
        <end position="254"/>
    </location>
</feature>
<name>A0A2B4RJV2_STYPI</name>
<accession>A0A2B4RJV2</accession>
<dbReference type="STRING" id="50429.A0A2B4RJV2"/>
<gene>
    <name evidence="4" type="primary">Blvra</name>
    <name evidence="4" type="ORF">AWC38_SpisGene18212</name>
</gene>
<dbReference type="AlphaFoldDB" id="A0A2B4RJV2"/>
<dbReference type="Gene3D" id="3.30.360.10">
    <property type="entry name" value="Dihydrodipicolinate Reductase, domain 2"/>
    <property type="match status" value="1"/>
</dbReference>
<dbReference type="InterPro" id="IPR000683">
    <property type="entry name" value="Gfo/Idh/MocA-like_OxRdtase_N"/>
</dbReference>
<dbReference type="InterPro" id="IPR036291">
    <property type="entry name" value="NAD(P)-bd_dom_sf"/>
</dbReference>
<dbReference type="GO" id="GO:0042167">
    <property type="term" value="P:heme catabolic process"/>
    <property type="evidence" value="ECO:0007669"/>
    <property type="project" value="InterPro"/>
</dbReference>
<sequence>MTDRSLGIVVVGLGIAGKVRVRDLKQKVLGDTVVLRGVISRRQVEDDLPVLHWDEALTRDDVDAFIICTENDTHEEYARKILEHGKHVLVDFPLSLTAESGKKIFDLAESKGLTCHVEDIALLLDSHMDMKQTIQNKTAPLIEGSIRLDARFTKEWIADINRAGFPSFSGISQLEILYDLFGELSLQEAHFVHEPDLHLLTCKLHTSDNRPITWTTERVQGGKPRQASQEYKFEDGSTVTPAPVSKPPGPPPPGHKGLFARDVEIFLSEIRGERSSDEIAQDKKRVLYCLELAEKIEKMAKTGTSCS</sequence>
<dbReference type="PANTHER" id="PTHR43377">
    <property type="entry name" value="BILIVERDIN REDUCTASE A"/>
    <property type="match status" value="1"/>
</dbReference>
<dbReference type="GO" id="GO:0000166">
    <property type="term" value="F:nucleotide binding"/>
    <property type="evidence" value="ECO:0007669"/>
    <property type="project" value="InterPro"/>
</dbReference>
<comment type="caution">
    <text evidence="4">The sequence shown here is derived from an EMBL/GenBank/DDBJ whole genome shotgun (WGS) entry which is preliminary data.</text>
</comment>
<dbReference type="Gene3D" id="3.40.50.720">
    <property type="entry name" value="NAD(P)-binding Rossmann-like Domain"/>
    <property type="match status" value="1"/>
</dbReference>
<dbReference type="EMBL" id="LSMT01000472">
    <property type="protein sequence ID" value="PFX17456.1"/>
    <property type="molecule type" value="Genomic_DNA"/>
</dbReference>
<evidence type="ECO:0000259" key="2">
    <source>
        <dbReference type="Pfam" id="PF01408"/>
    </source>
</evidence>
<evidence type="ECO:0000259" key="3">
    <source>
        <dbReference type="Pfam" id="PF09166"/>
    </source>
</evidence>